<dbReference type="AlphaFoldDB" id="A0A839AAN2"/>
<keyword evidence="2" id="KW-0560">Oxidoreductase</keyword>
<dbReference type="RefSeq" id="WP_182162457.1">
    <property type="nucleotide sequence ID" value="NZ_JACFXV010000038.1"/>
</dbReference>
<dbReference type="SMART" id="SM00822">
    <property type="entry name" value="PKS_KR"/>
    <property type="match status" value="1"/>
</dbReference>
<dbReference type="Proteomes" id="UP000541109">
    <property type="component" value="Unassembled WGS sequence"/>
</dbReference>
<evidence type="ECO:0000256" key="2">
    <source>
        <dbReference type="ARBA" id="ARBA00023002"/>
    </source>
</evidence>
<proteinExistence type="inferred from homology"/>
<protein>
    <submittedName>
        <fullName evidence="5">SDR family oxidoreductase</fullName>
    </submittedName>
</protein>
<name>A0A839AAN2_9HYPH</name>
<dbReference type="PRINTS" id="PR00080">
    <property type="entry name" value="SDRFAMILY"/>
</dbReference>
<organism evidence="5 6">
    <name type="scientific">Stappia albiluteola</name>
    <dbReference type="NCBI Taxonomy" id="2758565"/>
    <lineage>
        <taxon>Bacteria</taxon>
        <taxon>Pseudomonadati</taxon>
        <taxon>Pseudomonadota</taxon>
        <taxon>Alphaproteobacteria</taxon>
        <taxon>Hyphomicrobiales</taxon>
        <taxon>Stappiaceae</taxon>
        <taxon>Stappia</taxon>
    </lineage>
</organism>
<sequence>MQYGASYPSLKDRPVLVTGGGSGIGEAIVRHFAGQGARVGFIDIAEEPSRRLAAELAGNGHEVHFERADLTDIAATEAAIARLRGRIGPITVLVNNAAHDERHSWQDMTPDYWDQRISVNLKHQFFVAKAVIPDMQAAKNGSIINMGSISWMIGQGGMAAYTASKSAIVGLTRSLARDLGPDNIRVNCIAPGWILTDRQIDLWLDEKGEENLIEHQCLKRKLYPNDVARVVVFFASDEASACTNQTYIVDGGWV</sequence>
<dbReference type="PROSITE" id="PS00061">
    <property type="entry name" value="ADH_SHORT"/>
    <property type="match status" value="1"/>
</dbReference>
<comment type="similarity">
    <text evidence="1">Belongs to the short-chain dehydrogenases/reductases (SDR) family.</text>
</comment>
<comment type="caution">
    <text evidence="5">The sequence shown here is derived from an EMBL/GenBank/DDBJ whole genome shotgun (WGS) entry which is preliminary data.</text>
</comment>
<dbReference type="FunFam" id="3.40.50.720:FF:000084">
    <property type="entry name" value="Short-chain dehydrogenase reductase"/>
    <property type="match status" value="1"/>
</dbReference>
<dbReference type="PANTHER" id="PTHR24321">
    <property type="entry name" value="DEHYDROGENASES, SHORT CHAIN"/>
    <property type="match status" value="1"/>
</dbReference>
<evidence type="ECO:0000313" key="5">
    <source>
        <dbReference type="EMBL" id="MBA5776246.1"/>
    </source>
</evidence>
<dbReference type="InterPro" id="IPR057326">
    <property type="entry name" value="KR_dom"/>
</dbReference>
<evidence type="ECO:0000313" key="6">
    <source>
        <dbReference type="Proteomes" id="UP000541109"/>
    </source>
</evidence>
<dbReference type="InterPro" id="IPR002347">
    <property type="entry name" value="SDR_fam"/>
</dbReference>
<gene>
    <name evidence="5" type="ORF">H2509_03810</name>
</gene>
<dbReference type="PANTHER" id="PTHR24321:SF8">
    <property type="entry name" value="ESTRADIOL 17-BETA-DEHYDROGENASE 8-RELATED"/>
    <property type="match status" value="1"/>
</dbReference>
<dbReference type="CDD" id="cd05233">
    <property type="entry name" value="SDR_c"/>
    <property type="match status" value="1"/>
</dbReference>
<reference evidence="5 6" key="1">
    <citation type="submission" date="2020-07" db="EMBL/GenBank/DDBJ databases">
        <title>Stappia sp., F7233, whole genome shotgun sequencing project.</title>
        <authorList>
            <person name="Jiang S."/>
            <person name="Liu Z.W."/>
            <person name="Du Z.J."/>
        </authorList>
    </citation>
    <scope>NUCLEOTIDE SEQUENCE [LARGE SCALE GENOMIC DNA]</scope>
    <source>
        <strain evidence="5 6">F7233</strain>
    </source>
</reference>
<dbReference type="InterPro" id="IPR020904">
    <property type="entry name" value="Sc_DH/Rdtase_CS"/>
</dbReference>
<dbReference type="SUPFAM" id="SSF51735">
    <property type="entry name" value="NAD(P)-binding Rossmann-fold domains"/>
    <property type="match status" value="1"/>
</dbReference>
<dbReference type="Gene3D" id="3.40.50.720">
    <property type="entry name" value="NAD(P)-binding Rossmann-like Domain"/>
    <property type="match status" value="1"/>
</dbReference>
<dbReference type="PRINTS" id="PR00081">
    <property type="entry name" value="GDHRDH"/>
</dbReference>
<dbReference type="GO" id="GO:0016491">
    <property type="term" value="F:oxidoreductase activity"/>
    <property type="evidence" value="ECO:0007669"/>
    <property type="project" value="UniProtKB-KW"/>
</dbReference>
<evidence type="ECO:0000259" key="4">
    <source>
        <dbReference type="SMART" id="SM00822"/>
    </source>
</evidence>
<keyword evidence="6" id="KW-1185">Reference proteome</keyword>
<keyword evidence="3" id="KW-0520">NAD</keyword>
<accession>A0A839AAN2</accession>
<evidence type="ECO:0000256" key="3">
    <source>
        <dbReference type="ARBA" id="ARBA00023027"/>
    </source>
</evidence>
<feature type="domain" description="Ketoreductase" evidence="4">
    <location>
        <begin position="13"/>
        <end position="206"/>
    </location>
</feature>
<dbReference type="EMBL" id="JACFXV010000038">
    <property type="protein sequence ID" value="MBA5776246.1"/>
    <property type="molecule type" value="Genomic_DNA"/>
</dbReference>
<dbReference type="InterPro" id="IPR036291">
    <property type="entry name" value="NAD(P)-bd_dom_sf"/>
</dbReference>
<evidence type="ECO:0000256" key="1">
    <source>
        <dbReference type="ARBA" id="ARBA00006484"/>
    </source>
</evidence>
<dbReference type="Pfam" id="PF13561">
    <property type="entry name" value="adh_short_C2"/>
    <property type="match status" value="1"/>
</dbReference>